<dbReference type="Gene3D" id="1.20.120.430">
    <property type="entry name" value="tRNA modification GTPase MnmE domain 2"/>
    <property type="match status" value="1"/>
</dbReference>
<dbReference type="GO" id="GO:0003924">
    <property type="term" value="F:GTPase activity"/>
    <property type="evidence" value="ECO:0007669"/>
    <property type="project" value="InterPro"/>
</dbReference>
<dbReference type="InterPro" id="IPR031168">
    <property type="entry name" value="G_TrmE"/>
</dbReference>
<dbReference type="Gene3D" id="3.40.50.300">
    <property type="entry name" value="P-loop containing nucleotide triphosphate hydrolases"/>
    <property type="match status" value="1"/>
</dbReference>
<name>A0A3B0S5R7_9ZZZZ</name>
<dbReference type="InterPro" id="IPR027417">
    <property type="entry name" value="P-loop_NTPase"/>
</dbReference>
<evidence type="ECO:0000256" key="5">
    <source>
        <dbReference type="ARBA" id="ARBA00023134"/>
    </source>
</evidence>
<dbReference type="GO" id="GO:0030488">
    <property type="term" value="P:tRNA methylation"/>
    <property type="evidence" value="ECO:0007669"/>
    <property type="project" value="TreeGrafter"/>
</dbReference>
<dbReference type="Pfam" id="PF01926">
    <property type="entry name" value="MMR_HSR1"/>
    <property type="match status" value="1"/>
</dbReference>
<dbReference type="EMBL" id="UOEC01000081">
    <property type="protein sequence ID" value="VAV90675.1"/>
    <property type="molecule type" value="Genomic_DNA"/>
</dbReference>
<dbReference type="InterPro" id="IPR018948">
    <property type="entry name" value="GTP-bd_TrmE_N"/>
</dbReference>
<dbReference type="PRINTS" id="PR00449">
    <property type="entry name" value="RASTRNSFRMNG"/>
</dbReference>
<dbReference type="SUPFAM" id="SSF116878">
    <property type="entry name" value="TrmE connector domain"/>
    <property type="match status" value="1"/>
</dbReference>
<dbReference type="CDD" id="cd04164">
    <property type="entry name" value="trmE"/>
    <property type="match status" value="1"/>
</dbReference>
<dbReference type="NCBIfam" id="TIGR00450">
    <property type="entry name" value="mnmE_trmE_thdF"/>
    <property type="match status" value="1"/>
</dbReference>
<evidence type="ECO:0000259" key="6">
    <source>
        <dbReference type="PROSITE" id="PS51709"/>
    </source>
</evidence>
<dbReference type="NCBIfam" id="TIGR00231">
    <property type="entry name" value="small_GTP"/>
    <property type="match status" value="1"/>
</dbReference>
<dbReference type="InterPro" id="IPR027266">
    <property type="entry name" value="TrmE/GcvT-like"/>
</dbReference>
<dbReference type="InterPro" id="IPR004520">
    <property type="entry name" value="GTPase_MnmE"/>
</dbReference>
<reference evidence="7" key="1">
    <citation type="submission" date="2018-06" db="EMBL/GenBank/DDBJ databases">
        <authorList>
            <person name="Zhirakovskaya E."/>
        </authorList>
    </citation>
    <scope>NUCLEOTIDE SEQUENCE</scope>
</reference>
<protein>
    <submittedName>
        <fullName evidence="7">tRNA-5-carboxymethylaminomethyl-2-thiouridine(34) synthesis protein MnmE</fullName>
    </submittedName>
</protein>
<evidence type="ECO:0000256" key="1">
    <source>
        <dbReference type="ARBA" id="ARBA00004173"/>
    </source>
</evidence>
<dbReference type="InterPro" id="IPR005225">
    <property type="entry name" value="Small_GTP-bd"/>
</dbReference>
<dbReference type="SUPFAM" id="SSF52540">
    <property type="entry name" value="P-loop containing nucleoside triphosphate hydrolases"/>
    <property type="match status" value="1"/>
</dbReference>
<dbReference type="NCBIfam" id="NF003661">
    <property type="entry name" value="PRK05291.1-3"/>
    <property type="match status" value="1"/>
</dbReference>
<keyword evidence="5" id="KW-0342">GTP-binding</keyword>
<dbReference type="GO" id="GO:0002098">
    <property type="term" value="P:tRNA wobble uridine modification"/>
    <property type="evidence" value="ECO:0007669"/>
    <property type="project" value="TreeGrafter"/>
</dbReference>
<dbReference type="FunFam" id="3.30.1360.120:FF:000007">
    <property type="entry name" value="tRNA modification GTPase GTPBP3, mitochondrial"/>
    <property type="match status" value="1"/>
</dbReference>
<dbReference type="GO" id="GO:0005739">
    <property type="term" value="C:mitochondrion"/>
    <property type="evidence" value="ECO:0007669"/>
    <property type="project" value="UniProtKB-SubCell"/>
</dbReference>
<dbReference type="Pfam" id="PF10396">
    <property type="entry name" value="TrmE_N"/>
    <property type="match status" value="1"/>
</dbReference>
<evidence type="ECO:0000313" key="7">
    <source>
        <dbReference type="EMBL" id="VAV90675.1"/>
    </source>
</evidence>
<dbReference type="GO" id="GO:0005525">
    <property type="term" value="F:GTP binding"/>
    <property type="evidence" value="ECO:0007669"/>
    <property type="project" value="UniProtKB-KW"/>
</dbReference>
<proteinExistence type="inferred from homology"/>
<keyword evidence="4" id="KW-0547">Nucleotide-binding</keyword>
<dbReference type="InterPro" id="IPR006073">
    <property type="entry name" value="GTP-bd"/>
</dbReference>
<dbReference type="CDD" id="cd14858">
    <property type="entry name" value="TrmE_N"/>
    <property type="match status" value="1"/>
</dbReference>
<dbReference type="AlphaFoldDB" id="A0A3B0S5R7"/>
<comment type="similarity">
    <text evidence="2">Belongs to the TRAFAC class TrmE-Era-EngA-EngB-Septin-like GTPase superfamily. TrmE GTPase family.</text>
</comment>
<evidence type="ECO:0000256" key="3">
    <source>
        <dbReference type="ARBA" id="ARBA00022694"/>
    </source>
</evidence>
<evidence type="ECO:0000256" key="4">
    <source>
        <dbReference type="ARBA" id="ARBA00022741"/>
    </source>
</evidence>
<keyword evidence="3" id="KW-0819">tRNA processing</keyword>
<comment type="subcellular location">
    <subcellularLocation>
        <location evidence="1">Mitochondrion</location>
    </subcellularLocation>
</comment>
<feature type="domain" description="TrmE-type G" evidence="6">
    <location>
        <begin position="221"/>
        <end position="375"/>
    </location>
</feature>
<gene>
    <name evidence="7" type="ORF">MNBD_ALPHA08-520</name>
</gene>
<organism evidence="7">
    <name type="scientific">hydrothermal vent metagenome</name>
    <dbReference type="NCBI Taxonomy" id="652676"/>
    <lineage>
        <taxon>unclassified sequences</taxon>
        <taxon>metagenomes</taxon>
        <taxon>ecological metagenomes</taxon>
    </lineage>
</organism>
<sequence length="451" mass="49188">MNKHTDIPTIYSLSSGAGIAGVAVIRISGTRAGECLKLMCRKPVEPGHTALRKIFHPITKTLLDEGLVLWFPAPGSFTGEDIVEFQIHGGRASIMAVVEALSNIDSYRQAEAGEFTRRAFQNGRLDLVEIEGLGDLIHAQTEAQRRQALNQSEGVASEVFNNWRKELIGVLGYLEASIDFIEEEDVNDNALAGFRDKLIHLRNDMEKHLTDGVRGEVVRDGVRVVLAGEPNVGKSSIINWLARRDVAIVSDVPGTTRDVLEVQLDLDGIPVTISDTAGLRDVAGDEVERQGIARTKEAGYRADLLIWIVAGDQAGADLLLDSDAEKLVVMNKIDLAQQNTTRRNSGERNSGALPVSAKTGEGMDELMEKISARVLVMFGGKEPALITRERQKSALAMCIECLDGALDEETGSLELTAEQLRMAANHLGRLVGRIDVEDLLDVIFRDFCVGK</sequence>
<dbReference type="InterPro" id="IPR025867">
    <property type="entry name" value="MnmE_helical"/>
</dbReference>
<dbReference type="PROSITE" id="PS51709">
    <property type="entry name" value="G_TRME"/>
    <property type="match status" value="1"/>
</dbReference>
<dbReference type="PANTHER" id="PTHR42714">
    <property type="entry name" value="TRNA MODIFICATION GTPASE GTPBP3"/>
    <property type="match status" value="1"/>
</dbReference>
<dbReference type="Pfam" id="PF12631">
    <property type="entry name" value="MnmE_helical"/>
    <property type="match status" value="1"/>
</dbReference>
<accession>A0A3B0S5R7</accession>
<dbReference type="Gene3D" id="3.30.1360.120">
    <property type="entry name" value="Probable tRNA modification gtpase trme, domain 1"/>
    <property type="match status" value="1"/>
</dbReference>
<dbReference type="PANTHER" id="PTHR42714:SF2">
    <property type="entry name" value="TRNA MODIFICATION GTPASE GTPBP3, MITOCHONDRIAL"/>
    <property type="match status" value="1"/>
</dbReference>
<dbReference type="InterPro" id="IPR027368">
    <property type="entry name" value="MnmE_dom2"/>
</dbReference>
<evidence type="ECO:0000256" key="2">
    <source>
        <dbReference type="ARBA" id="ARBA00011043"/>
    </source>
</evidence>
<dbReference type="HAMAP" id="MF_00379">
    <property type="entry name" value="GTPase_MnmE"/>
    <property type="match status" value="1"/>
</dbReference>